<organism evidence="1 2">
    <name type="scientific">Panagrolaimus sp. PS1159</name>
    <dbReference type="NCBI Taxonomy" id="55785"/>
    <lineage>
        <taxon>Eukaryota</taxon>
        <taxon>Metazoa</taxon>
        <taxon>Ecdysozoa</taxon>
        <taxon>Nematoda</taxon>
        <taxon>Chromadorea</taxon>
        <taxon>Rhabditida</taxon>
        <taxon>Tylenchina</taxon>
        <taxon>Panagrolaimomorpha</taxon>
        <taxon>Panagrolaimoidea</taxon>
        <taxon>Panagrolaimidae</taxon>
        <taxon>Panagrolaimus</taxon>
    </lineage>
</organism>
<reference evidence="2" key="1">
    <citation type="submission" date="2022-11" db="UniProtKB">
        <authorList>
            <consortium name="WormBaseParasite"/>
        </authorList>
    </citation>
    <scope>IDENTIFICATION</scope>
</reference>
<accession>A0AC35EU39</accession>
<dbReference type="Proteomes" id="UP000887580">
    <property type="component" value="Unplaced"/>
</dbReference>
<evidence type="ECO:0000313" key="1">
    <source>
        <dbReference type="Proteomes" id="UP000887580"/>
    </source>
</evidence>
<evidence type="ECO:0000313" key="2">
    <source>
        <dbReference type="WBParaSite" id="PS1159_v2.g10728.t1"/>
    </source>
</evidence>
<name>A0AC35EU39_9BILA</name>
<sequence>MLIIFYLLGFLLQFLFCCIYGNKVEFDCGYEFKPPKYEQIFRGNSLNAFEHPWFCHFDIQYENDIRHCSGVLISSEDILTSSSCFDNAKLPQHERFINLSCGISTAMTPMFAINVKKQETFGNHKLALIRIKEIKEFSTHIRPICLMSYEQILEGSEVTVVGSGLNWELSYNGEAKPLKAEITVRKTKYCNFTDVKENRTLCAGEFFVGLRSGDEGAPLLAFYKNRYYLIGIVTLEREEIPNPFLQNKYPILFTRISPYCGTFLKDHSNVECISNDIPIEATKREYSCGAVSESRRISTRKRATGEALNLFQPWYCKIRNNNNFEICGGTLISFKHVLSAAHCFLGASFENFTIHCGIDLEASTKVLNVMKAVDFNPYTLKSDIAVIELENEIGFNGKVGAACLIENDDIQIGDNDLIAVGSDGGEERTIKSIKLEASKSTNCEAELRFATDPKTSLCLESESSTTTKGDSGGPLLKKINDRWHIVGIVSAGMSKEDLKDIPKNYLQFTRVSGFCNFITKSTKKHVYWSDYSLPSTTTPTSASFDLKSSFSFILLLLSVSSFLLSLID</sequence>
<dbReference type="WBParaSite" id="PS1159_v2.g10728.t1">
    <property type="protein sequence ID" value="PS1159_v2.g10728.t1"/>
    <property type="gene ID" value="PS1159_v2.g10728"/>
</dbReference>
<protein>
    <submittedName>
        <fullName evidence="2">Peptidase S1 domain-containing protein</fullName>
    </submittedName>
</protein>
<proteinExistence type="predicted"/>